<protein>
    <submittedName>
        <fullName evidence="2">2OG-Fe(II) oxygenase</fullName>
    </submittedName>
</protein>
<evidence type="ECO:0000256" key="1">
    <source>
        <dbReference type="SAM" id="MobiDB-lite"/>
    </source>
</evidence>
<evidence type="ECO:0000313" key="2">
    <source>
        <dbReference type="EMBL" id="MEA5392633.1"/>
    </source>
</evidence>
<dbReference type="Gene3D" id="2.60.120.620">
    <property type="entry name" value="q2cbj1_9rhob like domain"/>
    <property type="match status" value="1"/>
</dbReference>
<dbReference type="Pfam" id="PF13759">
    <property type="entry name" value="2OG-FeII_Oxy_5"/>
    <property type="match status" value="1"/>
</dbReference>
<dbReference type="RefSeq" id="WP_323306572.1">
    <property type="nucleotide sequence ID" value="NZ_JAYGHX010000014.1"/>
</dbReference>
<evidence type="ECO:0000313" key="3">
    <source>
        <dbReference type="Proteomes" id="UP001304461"/>
    </source>
</evidence>
<proteinExistence type="predicted"/>
<feature type="region of interest" description="Disordered" evidence="1">
    <location>
        <begin position="216"/>
        <end position="253"/>
    </location>
</feature>
<keyword evidence="3" id="KW-1185">Reference proteome</keyword>
<sequence length="253" mass="27315">MPPAASEAPTMEVISLFPRYLLQGHLGPSQLAELQAMARAVLAAPERSPDASVKLAGQLTQQRELGPDHPAAAELCRSVILPACERWIRHVIDQQPPQGRGPWTPGRYGLQMIDLWLNAQRAGDYNPTHTHGGSFSGVLFLQVPPQIRADSFDGQLCFHGPEEWHIQSFRTGMAHYVLPVPGDFYVFPAWQPHSVPPFRGEGERWSIAFNVVAVPQPPPRPAPPPASAQGAGAGGGQGNVSLSSGRPRPGGFL</sequence>
<name>A0ABU5RXZ5_9CYAN</name>
<dbReference type="Proteomes" id="UP001304461">
    <property type="component" value="Unassembled WGS sequence"/>
</dbReference>
<dbReference type="EMBL" id="JAYGHX010000014">
    <property type="protein sequence ID" value="MEA5392633.1"/>
    <property type="molecule type" value="Genomic_DNA"/>
</dbReference>
<dbReference type="InterPro" id="IPR012668">
    <property type="entry name" value="CHP02466"/>
</dbReference>
<accession>A0ABU5RXZ5</accession>
<gene>
    <name evidence="2" type="ORF">VB738_15320</name>
</gene>
<organism evidence="2 3">
    <name type="scientific">Cyanobium gracile UHCC 0139</name>
    <dbReference type="NCBI Taxonomy" id="3110308"/>
    <lineage>
        <taxon>Bacteria</taxon>
        <taxon>Bacillati</taxon>
        <taxon>Cyanobacteriota</taxon>
        <taxon>Cyanophyceae</taxon>
        <taxon>Synechococcales</taxon>
        <taxon>Prochlorococcaceae</taxon>
        <taxon>Cyanobium</taxon>
    </lineage>
</organism>
<comment type="caution">
    <text evidence="2">The sequence shown here is derived from an EMBL/GenBank/DDBJ whole genome shotgun (WGS) entry which is preliminary data.</text>
</comment>
<feature type="compositionally biased region" description="Pro residues" evidence="1">
    <location>
        <begin position="216"/>
        <end position="226"/>
    </location>
</feature>
<reference evidence="2 3" key="1">
    <citation type="submission" date="2023-12" db="EMBL/GenBank/DDBJ databases">
        <title>Baltic Sea Cyanobacteria.</title>
        <authorList>
            <person name="Delbaje E."/>
            <person name="Fewer D.P."/>
            <person name="Shishido T.K."/>
        </authorList>
    </citation>
    <scope>NUCLEOTIDE SEQUENCE [LARGE SCALE GENOMIC DNA]</scope>
    <source>
        <strain evidence="2 3">UHCC 0139</strain>
    </source>
</reference>